<keyword evidence="2" id="KW-1185">Reference proteome</keyword>
<protein>
    <submittedName>
        <fullName evidence="1">Uncharacterized protein</fullName>
    </submittedName>
</protein>
<evidence type="ECO:0000313" key="1">
    <source>
        <dbReference type="EMBL" id="MFC3388759.1"/>
    </source>
</evidence>
<gene>
    <name evidence="1" type="ORF">ACFOEO_09275</name>
</gene>
<organism evidence="1 2">
    <name type="scientific">Salinicoccus sesuvii</name>
    <dbReference type="NCBI Taxonomy" id="868281"/>
    <lineage>
        <taxon>Bacteria</taxon>
        <taxon>Bacillati</taxon>
        <taxon>Bacillota</taxon>
        <taxon>Bacilli</taxon>
        <taxon>Bacillales</taxon>
        <taxon>Staphylococcaceae</taxon>
        <taxon>Salinicoccus</taxon>
    </lineage>
</organism>
<dbReference type="RefSeq" id="WP_380654717.1">
    <property type="nucleotide sequence ID" value="NZ_JBHRVQ010000001.1"/>
</dbReference>
<proteinExistence type="predicted"/>
<name>A0ABV7N665_9STAP</name>
<reference evidence="2" key="1">
    <citation type="journal article" date="2019" name="Int. J. Syst. Evol. Microbiol.">
        <title>The Global Catalogue of Microorganisms (GCM) 10K type strain sequencing project: providing services to taxonomists for standard genome sequencing and annotation.</title>
        <authorList>
            <consortium name="The Broad Institute Genomics Platform"/>
            <consortium name="The Broad Institute Genome Sequencing Center for Infectious Disease"/>
            <person name="Wu L."/>
            <person name="Ma J."/>
        </authorList>
    </citation>
    <scope>NUCLEOTIDE SEQUENCE [LARGE SCALE GENOMIC DNA]</scope>
    <source>
        <strain evidence="2">CCM 7756</strain>
    </source>
</reference>
<accession>A0ABV7N665</accession>
<dbReference type="Proteomes" id="UP001595637">
    <property type="component" value="Unassembled WGS sequence"/>
</dbReference>
<dbReference type="EMBL" id="JBHRVQ010000001">
    <property type="protein sequence ID" value="MFC3388759.1"/>
    <property type="molecule type" value="Genomic_DNA"/>
</dbReference>
<evidence type="ECO:0000313" key="2">
    <source>
        <dbReference type="Proteomes" id="UP001595637"/>
    </source>
</evidence>
<sequence>MVITFLLPILIDRENEGMQLNTKTQENNTKDSTDILEQVKIILGR</sequence>
<comment type="caution">
    <text evidence="1">The sequence shown here is derived from an EMBL/GenBank/DDBJ whole genome shotgun (WGS) entry which is preliminary data.</text>
</comment>